<name>A0A401YM31_9ACTN</name>
<keyword evidence="4" id="KW-1185">Reference proteome</keyword>
<evidence type="ECO:0000256" key="2">
    <source>
        <dbReference type="SAM" id="MobiDB-lite"/>
    </source>
</evidence>
<dbReference type="EMBL" id="BIFH01000018">
    <property type="protein sequence ID" value="GCD95660.1"/>
    <property type="molecule type" value="Genomic_DNA"/>
</dbReference>
<sequence length="165" mass="16946">MPESKNVTDTVAVAPEVAGGAELAPGGPDRSPRTVRPPAAGTRGRTAIADGVVAKITGMAAREIEGVHALGGSVARALDAVRQRVPGGRPNVAHGVSVEVGERQCALDLNLVVEYGVPIAELGQAVRGNVIATVERMTGLEVVEVNVAVDDIHLPDDEHTSTRVA</sequence>
<proteinExistence type="inferred from homology"/>
<gene>
    <name evidence="3" type="ORF">EHYA_03335</name>
</gene>
<accession>A0A401YM31</accession>
<feature type="region of interest" description="Disordered" evidence="2">
    <location>
        <begin position="1"/>
        <end position="43"/>
    </location>
</feature>
<comment type="caution">
    <text evidence="3">The sequence shown here is derived from an EMBL/GenBank/DDBJ whole genome shotgun (WGS) entry which is preliminary data.</text>
</comment>
<dbReference type="AlphaFoldDB" id="A0A401YM31"/>
<dbReference type="PANTHER" id="PTHR34297:SF3">
    <property type="entry name" value="ALKALINE SHOCK PROTEIN 23"/>
    <property type="match status" value="1"/>
</dbReference>
<dbReference type="OrthoDB" id="9808942at2"/>
<protein>
    <submittedName>
        <fullName evidence="3">Stress protein</fullName>
    </submittedName>
</protein>
<evidence type="ECO:0000313" key="4">
    <source>
        <dbReference type="Proteomes" id="UP000286931"/>
    </source>
</evidence>
<organism evidence="3 4">
    <name type="scientific">Embleya hyalina</name>
    <dbReference type="NCBI Taxonomy" id="516124"/>
    <lineage>
        <taxon>Bacteria</taxon>
        <taxon>Bacillati</taxon>
        <taxon>Actinomycetota</taxon>
        <taxon>Actinomycetes</taxon>
        <taxon>Kitasatosporales</taxon>
        <taxon>Streptomycetaceae</taxon>
        <taxon>Embleya</taxon>
    </lineage>
</organism>
<evidence type="ECO:0000256" key="1">
    <source>
        <dbReference type="ARBA" id="ARBA00005721"/>
    </source>
</evidence>
<dbReference type="InterPro" id="IPR005531">
    <property type="entry name" value="Asp23"/>
</dbReference>
<comment type="similarity">
    <text evidence="1">Belongs to the asp23 family.</text>
</comment>
<evidence type="ECO:0000313" key="3">
    <source>
        <dbReference type="EMBL" id="GCD95660.1"/>
    </source>
</evidence>
<dbReference type="Pfam" id="PF03780">
    <property type="entry name" value="Asp23"/>
    <property type="match status" value="1"/>
</dbReference>
<dbReference type="Proteomes" id="UP000286931">
    <property type="component" value="Unassembled WGS sequence"/>
</dbReference>
<dbReference type="PANTHER" id="PTHR34297">
    <property type="entry name" value="HYPOTHETICAL CYTOSOLIC PROTEIN-RELATED"/>
    <property type="match status" value="1"/>
</dbReference>
<feature type="compositionally biased region" description="Low complexity" evidence="2">
    <location>
        <begin position="11"/>
        <end position="28"/>
    </location>
</feature>
<dbReference type="RefSeq" id="WP_126637763.1">
    <property type="nucleotide sequence ID" value="NZ_BIFH01000018.1"/>
</dbReference>
<reference evidence="3 4" key="1">
    <citation type="submission" date="2018-12" db="EMBL/GenBank/DDBJ databases">
        <title>Draft genome sequence of Embleya hyalina NBRC 13850T.</title>
        <authorList>
            <person name="Komaki H."/>
            <person name="Hosoyama A."/>
            <person name="Kimura A."/>
            <person name="Ichikawa N."/>
            <person name="Tamura T."/>
        </authorList>
    </citation>
    <scope>NUCLEOTIDE SEQUENCE [LARGE SCALE GENOMIC DNA]</scope>
    <source>
        <strain evidence="3 4">NBRC 13850</strain>
    </source>
</reference>